<sequence length="777" mass="87878">MKRRWLLRIGAIVLTSTQLLSLLGCTREEPQTFSELVNSSTSNKEALKVTETGSIMQLSALPEKYIADYNYKDITCVPQVEQMPVADDFSNVINFDQFEGFTSNQLQMLKENGFVVMQPRAEYPYLKLHQVYEGGQYTKTPLFITTDAVLNLYHIFYSESLKGLEASELNEELNRFTGIMLKESLAVYENPENASIKKQLLRITACYGVANKLLGENTKLPDEVQSLVDEEVNLINTAKELTTSPITGKKLDYTQYTVRGHYTNAERLTRYFKAMMWYGQAGFEMIDSNRKFSLENTQLSLMMSLLILNSKEATASWDRIYTATSIYVGAADDLTLYDIQPVIKKVYGEKVGLLSFMDSSKETSLRNEIEGLRTPEIQNKLVITQGVATGMQFRVMGQRYTIDADIMQNLMEPFLRPVPSGLDVTAALGSERSEELVLKYYKPNEKWENYLPTLKNLQDKCKVLSNKAWEANLYSGWVWAISSATKSFEKIEGMPSFMRNEAWTDKSIHTALGSYAELKHDTVLYSKQPVAEMGGPPENMPYIYVEPNIEVYAKLLSLTENTMTSLSSRNLLRDETKEVLERIQKDLKIILSCAKKELTNETFTAEEYDRLSSFGGMVDSVSTQLASMNMSIDAATTENYTSAVISDVATILDAGNYLELGSGLPYEIYVICPYKGKLFLAQGATFSYYEFLSDTRLTDEEWHKLLGIEKSINKEYGFESITMTTPTEGLKDLVPEWTKSFVSTEPNKVTTTSVEVIWDDAMLPDNPTPGPDGLYDY</sequence>
<dbReference type="EMBL" id="CP002582">
    <property type="protein sequence ID" value="ADZ82933.1"/>
    <property type="molecule type" value="Genomic_DNA"/>
</dbReference>
<dbReference type="SMART" id="SM01325">
    <property type="entry name" value="DUF3160"/>
    <property type="match status" value="1"/>
</dbReference>
<dbReference type="eggNOG" id="COG4640">
    <property type="taxonomic scope" value="Bacteria"/>
</dbReference>
<evidence type="ECO:0000313" key="2">
    <source>
        <dbReference type="Proteomes" id="UP000008467"/>
    </source>
</evidence>
<evidence type="ECO:0008006" key="3">
    <source>
        <dbReference type="Google" id="ProtNLM"/>
    </source>
</evidence>
<name>F2JGH8_CELLD</name>
<dbReference type="PROSITE" id="PS51257">
    <property type="entry name" value="PROKAR_LIPOPROTEIN"/>
    <property type="match status" value="1"/>
</dbReference>
<gene>
    <name evidence="1" type="ordered locus">Clole_1204</name>
</gene>
<accession>F2JGH8</accession>
<dbReference type="AlphaFoldDB" id="F2JGH8"/>
<keyword evidence="2" id="KW-1185">Reference proteome</keyword>
<dbReference type="Proteomes" id="UP000008467">
    <property type="component" value="Chromosome"/>
</dbReference>
<dbReference type="Pfam" id="PF11369">
    <property type="entry name" value="DUF3160"/>
    <property type="match status" value="1"/>
</dbReference>
<dbReference type="KEGG" id="cle:Clole_1204"/>
<dbReference type="RefSeq" id="WP_013656232.1">
    <property type="nucleotide sequence ID" value="NC_015275.1"/>
</dbReference>
<reference evidence="1 2" key="1">
    <citation type="journal article" date="2011" name="J. Bacteriol.">
        <title>Complete genome sequence of the cellulose-degrading bacterium Cellulosilyticum lentocellum.</title>
        <authorList>
            <consortium name="US DOE Joint Genome Institute"/>
            <person name="Miller D.A."/>
            <person name="Suen G."/>
            <person name="Bruce D."/>
            <person name="Copeland A."/>
            <person name="Cheng J.F."/>
            <person name="Detter C."/>
            <person name="Goodwin L.A."/>
            <person name="Han C.S."/>
            <person name="Hauser L.J."/>
            <person name="Land M.L."/>
            <person name="Lapidus A."/>
            <person name="Lucas S."/>
            <person name="Meincke L."/>
            <person name="Pitluck S."/>
            <person name="Tapia R."/>
            <person name="Teshima H."/>
            <person name="Woyke T."/>
            <person name="Fox B.G."/>
            <person name="Angert E.R."/>
            <person name="Currie C.R."/>
        </authorList>
    </citation>
    <scope>NUCLEOTIDE SEQUENCE [LARGE SCALE GENOMIC DNA]</scope>
    <source>
        <strain evidence="2">ATCC 49066 / DSM 5427 / NCIMB 11756 / RHM5</strain>
    </source>
</reference>
<organism evidence="1 2">
    <name type="scientific">Cellulosilyticum lentocellum (strain ATCC 49066 / DSM 5427 / NCIMB 11756 / RHM5)</name>
    <name type="common">Clostridium lentocellum</name>
    <dbReference type="NCBI Taxonomy" id="642492"/>
    <lineage>
        <taxon>Bacteria</taxon>
        <taxon>Bacillati</taxon>
        <taxon>Bacillota</taxon>
        <taxon>Clostridia</taxon>
        <taxon>Lachnospirales</taxon>
        <taxon>Cellulosilyticaceae</taxon>
        <taxon>Cellulosilyticum</taxon>
    </lineage>
</organism>
<proteinExistence type="predicted"/>
<dbReference type="InterPro" id="IPR022601">
    <property type="entry name" value="DUF3160"/>
</dbReference>
<protein>
    <recommendedName>
        <fullName evidence="3">DUF3160 domain-containing protein</fullName>
    </recommendedName>
</protein>
<dbReference type="HOGENOM" id="CLU_015670_1_0_9"/>
<evidence type="ECO:0000313" key="1">
    <source>
        <dbReference type="EMBL" id="ADZ82933.1"/>
    </source>
</evidence>
<dbReference type="STRING" id="642492.Clole_1204"/>